<dbReference type="EMBL" id="CP032157">
    <property type="protein sequence ID" value="AXY76089.1"/>
    <property type="molecule type" value="Genomic_DNA"/>
</dbReference>
<reference evidence="2 3" key="1">
    <citation type="submission" date="2018-09" db="EMBL/GenBank/DDBJ databases">
        <title>Genome sequencing of strain 6GH32-13.</title>
        <authorList>
            <person name="Weon H.-Y."/>
            <person name="Heo J."/>
            <person name="Kwon S.-W."/>
        </authorList>
    </citation>
    <scope>NUCLEOTIDE SEQUENCE [LARGE SCALE GENOMIC DNA]</scope>
    <source>
        <strain evidence="2 3">5GH32-13</strain>
    </source>
</reference>
<evidence type="ECO:0000313" key="2">
    <source>
        <dbReference type="EMBL" id="AXY76089.1"/>
    </source>
</evidence>
<organism evidence="2 3">
    <name type="scientific">Paraflavitalea soli</name>
    <dbReference type="NCBI Taxonomy" id="2315862"/>
    <lineage>
        <taxon>Bacteria</taxon>
        <taxon>Pseudomonadati</taxon>
        <taxon>Bacteroidota</taxon>
        <taxon>Chitinophagia</taxon>
        <taxon>Chitinophagales</taxon>
        <taxon>Chitinophagaceae</taxon>
        <taxon>Paraflavitalea</taxon>
    </lineage>
</organism>
<evidence type="ECO:0000256" key="1">
    <source>
        <dbReference type="SAM" id="Phobius"/>
    </source>
</evidence>
<feature type="transmembrane region" description="Helical" evidence="1">
    <location>
        <begin position="70"/>
        <end position="88"/>
    </location>
</feature>
<keyword evidence="1" id="KW-1133">Transmembrane helix</keyword>
<dbReference type="RefSeq" id="WP_119051968.1">
    <property type="nucleotide sequence ID" value="NZ_CP032157.1"/>
</dbReference>
<name>A0A3B7MS12_9BACT</name>
<protein>
    <recommendedName>
        <fullName evidence="4">DoxX family protein</fullName>
    </recommendedName>
</protein>
<dbReference type="KEGG" id="pseg:D3H65_19795"/>
<keyword evidence="1" id="KW-0472">Membrane</keyword>
<keyword evidence="3" id="KW-1185">Reference proteome</keyword>
<keyword evidence="1" id="KW-0812">Transmembrane</keyword>
<feature type="transmembrane region" description="Helical" evidence="1">
    <location>
        <begin position="108"/>
        <end position="126"/>
    </location>
</feature>
<evidence type="ECO:0008006" key="4">
    <source>
        <dbReference type="Google" id="ProtNLM"/>
    </source>
</evidence>
<proteinExistence type="predicted"/>
<accession>A0A3B7MS12</accession>
<sequence>MKKNTFVEVIAALLLVFYVHSLISIYVQLQSLKNMLAFYTLHTSFFAWSFVVVELLIVIAIFLPKTRALGFILSATFAITLIITTKLTPGYPHDYGGLINVLSTNLKLTLLITITILSLLGFGLKLRKQKVKQQIPDNTVYT</sequence>
<dbReference type="OrthoDB" id="679873at2"/>
<dbReference type="Proteomes" id="UP000263900">
    <property type="component" value="Chromosome"/>
</dbReference>
<feature type="transmembrane region" description="Helical" evidence="1">
    <location>
        <begin position="45"/>
        <end position="63"/>
    </location>
</feature>
<evidence type="ECO:0000313" key="3">
    <source>
        <dbReference type="Proteomes" id="UP000263900"/>
    </source>
</evidence>
<dbReference type="AlphaFoldDB" id="A0A3B7MS12"/>
<gene>
    <name evidence="2" type="ORF">D3H65_19795</name>
</gene>